<dbReference type="GO" id="GO:0004151">
    <property type="term" value="F:dihydroorotase activity"/>
    <property type="evidence" value="ECO:0007669"/>
    <property type="project" value="UniProtKB-EC"/>
</dbReference>
<evidence type="ECO:0000256" key="8">
    <source>
        <dbReference type="ARBA" id="ARBA00022975"/>
    </source>
</evidence>
<keyword evidence="7" id="KW-0862">Zinc</keyword>
<comment type="similarity">
    <text evidence="3">Belongs to the metallo-dependent hydrolases superfamily. DHOase family. Class II DHOase subfamily.</text>
</comment>
<keyword evidence="6" id="KW-0378">Hydrolase</keyword>
<dbReference type="FunFam" id="3.20.20.140:FF:000041">
    <property type="entry name" value="Dihydroorotase, variant"/>
    <property type="match status" value="1"/>
</dbReference>
<comment type="caution">
    <text evidence="14">The sequence shown here is derived from an EMBL/GenBank/DDBJ whole genome shotgun (WGS) entry which is preliminary data.</text>
</comment>
<evidence type="ECO:0000256" key="4">
    <source>
        <dbReference type="ARBA" id="ARBA00012860"/>
    </source>
</evidence>
<evidence type="ECO:0000256" key="3">
    <source>
        <dbReference type="ARBA" id="ARBA00005631"/>
    </source>
</evidence>
<keyword evidence="11" id="KW-1133">Transmembrane helix</keyword>
<dbReference type="GO" id="GO:0044205">
    <property type="term" value="P:'de novo' UMP biosynthetic process"/>
    <property type="evidence" value="ECO:0007669"/>
    <property type="project" value="UniProtKB-UniPathway"/>
</dbReference>
<dbReference type="Pfam" id="PF01979">
    <property type="entry name" value="Amidohydro_1"/>
    <property type="match status" value="1"/>
</dbReference>
<proteinExistence type="inferred from homology"/>
<dbReference type="CDD" id="cd20069">
    <property type="entry name" value="5TM_Oxa1-like"/>
    <property type="match status" value="1"/>
</dbReference>
<evidence type="ECO:0000313" key="14">
    <source>
        <dbReference type="EMBL" id="KKY22738.1"/>
    </source>
</evidence>
<name>A0A0G2GGI4_9PEZI</name>
<evidence type="ECO:0000256" key="11">
    <source>
        <dbReference type="SAM" id="Phobius"/>
    </source>
</evidence>
<dbReference type="Proteomes" id="UP000034182">
    <property type="component" value="Unassembled WGS sequence"/>
</dbReference>
<comment type="cofactor">
    <cofactor evidence="1">
        <name>Zn(2+)</name>
        <dbReference type="ChEBI" id="CHEBI:29105"/>
    </cofactor>
</comment>
<reference evidence="14 15" key="2">
    <citation type="submission" date="2015-05" db="EMBL/GenBank/DDBJ databases">
        <title>Distinctive expansion of gene families associated with plant cell wall degradation and secondary metabolism in the genomes of grapevine trunk pathogens.</title>
        <authorList>
            <person name="Lawrence D.P."/>
            <person name="Travadon R."/>
            <person name="Rolshausen P.E."/>
            <person name="Baumgartner K."/>
        </authorList>
    </citation>
    <scope>NUCLEOTIDE SEQUENCE [LARGE SCALE GENOMIC DNA]</scope>
    <source>
        <strain evidence="14">DS831</strain>
    </source>
</reference>
<protein>
    <recommendedName>
        <fullName evidence="4">dihydroorotase</fullName>
        <ecNumber evidence="4">3.5.2.3</ecNumber>
    </recommendedName>
</protein>
<dbReference type="InterPro" id="IPR032466">
    <property type="entry name" value="Metal_Hydrolase"/>
</dbReference>
<feature type="domain" description="Membrane insertase YidC/Oxa/ALB C-terminal" evidence="13">
    <location>
        <begin position="159"/>
        <end position="352"/>
    </location>
</feature>
<reference evidence="14 15" key="1">
    <citation type="submission" date="2015-03" db="EMBL/GenBank/DDBJ databases">
        <authorList>
            <person name="Morales-Cruz A."/>
            <person name="Amrine K.C."/>
            <person name="Cantu D."/>
        </authorList>
    </citation>
    <scope>NUCLEOTIDE SEQUENCE [LARGE SCALE GENOMIC DNA]</scope>
    <source>
        <strain evidence="14">DS831</strain>
    </source>
</reference>
<dbReference type="InterPro" id="IPR006680">
    <property type="entry name" value="Amidohydro-rel"/>
</dbReference>
<evidence type="ECO:0000256" key="9">
    <source>
        <dbReference type="RuleBase" id="RU003945"/>
    </source>
</evidence>
<dbReference type="SUPFAM" id="SSF51556">
    <property type="entry name" value="Metallo-dependent hydrolases"/>
    <property type="match status" value="1"/>
</dbReference>
<evidence type="ECO:0000256" key="7">
    <source>
        <dbReference type="ARBA" id="ARBA00022833"/>
    </source>
</evidence>
<dbReference type="EC" id="3.5.2.3" evidence="4"/>
<keyword evidence="5" id="KW-0479">Metal-binding</keyword>
<evidence type="ECO:0000256" key="10">
    <source>
        <dbReference type="SAM" id="MobiDB-lite"/>
    </source>
</evidence>
<dbReference type="InterPro" id="IPR002195">
    <property type="entry name" value="Dihydroorotase_CS"/>
</dbReference>
<dbReference type="PANTHER" id="PTHR43137">
    <property type="entry name" value="DIHYDROOROTASE"/>
    <property type="match status" value="1"/>
</dbReference>
<feature type="transmembrane region" description="Helical" evidence="11">
    <location>
        <begin position="315"/>
        <end position="333"/>
    </location>
</feature>
<evidence type="ECO:0000313" key="15">
    <source>
        <dbReference type="Proteomes" id="UP000034182"/>
    </source>
</evidence>
<dbReference type="PROSITE" id="PS00483">
    <property type="entry name" value="DIHYDROOROTASE_2"/>
    <property type="match status" value="1"/>
</dbReference>
<comment type="pathway">
    <text evidence="2">Pyrimidine metabolism; UMP biosynthesis via de novo pathway; (S)-dihydroorotate from bicarbonate: step 3/3.</text>
</comment>
<evidence type="ECO:0000259" key="13">
    <source>
        <dbReference type="Pfam" id="PF02096"/>
    </source>
</evidence>
<dbReference type="GO" id="GO:0005737">
    <property type="term" value="C:cytoplasm"/>
    <property type="evidence" value="ECO:0007669"/>
    <property type="project" value="TreeGrafter"/>
</dbReference>
<dbReference type="AlphaFoldDB" id="A0A0G2GGI4"/>
<dbReference type="PANTHER" id="PTHR43137:SF1">
    <property type="entry name" value="DIHYDROOROTASE"/>
    <property type="match status" value="1"/>
</dbReference>
<feature type="region of interest" description="Disordered" evidence="10">
    <location>
        <begin position="396"/>
        <end position="418"/>
    </location>
</feature>
<dbReference type="InterPro" id="IPR028055">
    <property type="entry name" value="YidC/Oxa/ALB_C"/>
</dbReference>
<evidence type="ECO:0000259" key="12">
    <source>
        <dbReference type="Pfam" id="PF01979"/>
    </source>
</evidence>
<dbReference type="EMBL" id="LAQI01000073">
    <property type="protein sequence ID" value="KKY22738.1"/>
    <property type="molecule type" value="Genomic_DNA"/>
</dbReference>
<dbReference type="InterPro" id="IPR004721">
    <property type="entry name" value="DHOdimr"/>
</dbReference>
<accession>A0A0G2GGI4</accession>
<dbReference type="HAMAP" id="MF_00219">
    <property type="entry name" value="PyrC_classII"/>
    <property type="match status" value="1"/>
</dbReference>
<dbReference type="NCBIfam" id="TIGR00856">
    <property type="entry name" value="pyrC_dimer"/>
    <property type="match status" value="1"/>
</dbReference>
<dbReference type="GO" id="GO:0016020">
    <property type="term" value="C:membrane"/>
    <property type="evidence" value="ECO:0007669"/>
    <property type="project" value="UniProtKB-SubCell"/>
</dbReference>
<evidence type="ECO:0000256" key="6">
    <source>
        <dbReference type="ARBA" id="ARBA00022801"/>
    </source>
</evidence>
<keyword evidence="8" id="KW-0665">Pyrimidine biosynthesis</keyword>
<feature type="compositionally biased region" description="Polar residues" evidence="10">
    <location>
        <begin position="399"/>
        <end position="408"/>
    </location>
</feature>
<keyword evidence="9 11" id="KW-0812">Transmembrane</keyword>
<sequence length="886" mass="96583">MMKSRGLRPANCARLALQNPLRAPRQFSTHASLRAPVLLRARNPSLDLRSALNAPGLRTPFAVGSAASAIRFASTSPAAATSSVLENSKAAAADATSSAPVEAAASSVDGVTDEFLANLANMPEQIGYLKAVGLDYGWGPTSCIEWLLEHVHIWMGIPWWSSIVVTAIIVRTSLFPLFARTSDVTARQQALKEITDPLNAKMNAARIAGNTDQMMMARTELMGVYKHAGINPWKAFYAPVAQAVTGYCTWKLLRAMAALPVPGLENGGFLWLSDLTVPDPWFILPISFGALIHVVAKSGGETGALKQFTGLQKKFLFYFMPGLAILFTIAQPATVQFSFFAASTLGMLQAKLLRSPTVRDWLSLAPIVGGPQPNPSNPGVIDVQARVTSPGEFKWEPPTVQSSISKSGPINKKINKKPVSKGPFDGLKKSYMETRQELQDFKDGIMKRAGMYEDNTKGRTQSKQFLKRAEEYENRRQAERDMDFFSIGRAVDFMCIYLYTDDAFVHTADDPTMPLDKFDGLELPAAADMHVHLRDNAMMETVTPTIRQGGVNTVYVMLTRPLSSLCPGQPNLVPPLTTVDATLAYRARLQAVEPNVTFLSSLYLHPDITPDTIVAAKKAGVTGVKSYPAGVTTNSAAGVVDYAAFYPVFAEMERQDMVLNLHGELPPSAASADAEDITVLNAEERFLPTLRELHARFPRLRIILEHCTSKAAIEAVEACGPTVAATITAHHLYLTVDDVVGNAFHFCKPVAKLPADRLALLRAAARGGSKFFFGTDSAPHPITAKSGPGAAAGVFTQPYAVQLVLDAFEAAVTKGWLKEEEVTRESLEGFLSGYGRAFYKVGDERGERIVLRRKGEKVVEVVRHKEGEVEVVPFRKGQNTWSVEWK</sequence>
<keyword evidence="11" id="KW-0472">Membrane</keyword>
<dbReference type="PROSITE" id="PS00482">
    <property type="entry name" value="DIHYDROOROTASE_1"/>
    <property type="match status" value="1"/>
</dbReference>
<gene>
    <name evidence="14" type="ORF">UCDDS831_g03453</name>
</gene>
<dbReference type="Gene3D" id="3.20.20.140">
    <property type="entry name" value="Metal-dependent hydrolases"/>
    <property type="match status" value="1"/>
</dbReference>
<dbReference type="UniPathway" id="UPA00070">
    <property type="reaction ID" value="UER00117"/>
</dbReference>
<evidence type="ECO:0000256" key="1">
    <source>
        <dbReference type="ARBA" id="ARBA00001947"/>
    </source>
</evidence>
<comment type="similarity">
    <text evidence="9">Belongs to the OXA1/ALB3/YidC family.</text>
</comment>
<evidence type="ECO:0000256" key="2">
    <source>
        <dbReference type="ARBA" id="ARBA00004880"/>
    </source>
</evidence>
<dbReference type="GO" id="GO:0046872">
    <property type="term" value="F:metal ion binding"/>
    <property type="evidence" value="ECO:0007669"/>
    <property type="project" value="UniProtKB-KW"/>
</dbReference>
<comment type="subcellular location">
    <subcellularLocation>
        <location evidence="9">Membrane</location>
        <topology evidence="9">Multi-pass membrane protein</topology>
    </subcellularLocation>
</comment>
<dbReference type="Pfam" id="PF02096">
    <property type="entry name" value="60KD_IMP"/>
    <property type="match status" value="1"/>
</dbReference>
<feature type="domain" description="Amidohydrolase-related" evidence="12">
    <location>
        <begin position="523"/>
        <end position="785"/>
    </location>
</feature>
<evidence type="ECO:0000256" key="5">
    <source>
        <dbReference type="ARBA" id="ARBA00022723"/>
    </source>
</evidence>
<organism evidence="14 15">
    <name type="scientific">Diplodia seriata</name>
    <dbReference type="NCBI Taxonomy" id="420778"/>
    <lineage>
        <taxon>Eukaryota</taxon>
        <taxon>Fungi</taxon>
        <taxon>Dikarya</taxon>
        <taxon>Ascomycota</taxon>
        <taxon>Pezizomycotina</taxon>
        <taxon>Dothideomycetes</taxon>
        <taxon>Dothideomycetes incertae sedis</taxon>
        <taxon>Botryosphaeriales</taxon>
        <taxon>Botryosphaeriaceae</taxon>
        <taxon>Diplodia</taxon>
    </lineage>
</organism>
<dbReference type="GO" id="GO:0006207">
    <property type="term" value="P:'de novo' pyrimidine nucleobase biosynthetic process"/>
    <property type="evidence" value="ECO:0007669"/>
    <property type="project" value="TreeGrafter"/>
</dbReference>